<feature type="signal peptide" evidence="1">
    <location>
        <begin position="1"/>
        <end position="20"/>
    </location>
</feature>
<dbReference type="Proteomes" id="UP000253517">
    <property type="component" value="Unassembled WGS sequence"/>
</dbReference>
<evidence type="ECO:0000313" key="3">
    <source>
        <dbReference type="Proteomes" id="UP000253517"/>
    </source>
</evidence>
<proteinExistence type="predicted"/>
<feature type="chain" id="PRO_5016942646" evidence="1">
    <location>
        <begin position="21"/>
        <end position="155"/>
    </location>
</feature>
<keyword evidence="1" id="KW-0732">Signal</keyword>
<reference evidence="2 3" key="1">
    <citation type="submission" date="2018-07" db="EMBL/GenBank/DDBJ databases">
        <title>Genomic Encyclopedia of Type Strains, Phase IV (KMG-IV): sequencing the most valuable type-strain genomes for metagenomic binning, comparative biology and taxonomic classification.</title>
        <authorList>
            <person name="Goeker M."/>
        </authorList>
    </citation>
    <scope>NUCLEOTIDE SEQUENCE [LARGE SCALE GENOMIC DNA]</scope>
    <source>
        <strain evidence="2 3">DSM 21410</strain>
    </source>
</reference>
<organism evidence="2 3">
    <name type="scientific">Schleiferia thermophila</name>
    <dbReference type="NCBI Taxonomy" id="884107"/>
    <lineage>
        <taxon>Bacteria</taxon>
        <taxon>Pseudomonadati</taxon>
        <taxon>Bacteroidota</taxon>
        <taxon>Flavobacteriia</taxon>
        <taxon>Flavobacteriales</taxon>
        <taxon>Schleiferiaceae</taxon>
        <taxon>Schleiferia</taxon>
    </lineage>
</organism>
<dbReference type="PROSITE" id="PS51257">
    <property type="entry name" value="PROKAR_LIPOPROTEIN"/>
    <property type="match status" value="1"/>
</dbReference>
<dbReference type="RefSeq" id="WP_037359889.1">
    <property type="nucleotide sequence ID" value="NZ_BHZF01000004.1"/>
</dbReference>
<dbReference type="AlphaFoldDB" id="A0A368ZYS4"/>
<evidence type="ECO:0000313" key="2">
    <source>
        <dbReference type="EMBL" id="RCX02093.1"/>
    </source>
</evidence>
<keyword evidence="3" id="KW-1185">Reference proteome</keyword>
<comment type="caution">
    <text evidence="2">The sequence shown here is derived from an EMBL/GenBank/DDBJ whole genome shotgun (WGS) entry which is preliminary data.</text>
</comment>
<dbReference type="EMBL" id="QPJS01000005">
    <property type="protein sequence ID" value="RCX02093.1"/>
    <property type="molecule type" value="Genomic_DNA"/>
</dbReference>
<name>A0A368ZYS4_9FLAO</name>
<accession>A0A368ZYS4</accession>
<gene>
    <name evidence="2" type="ORF">DES35_10564</name>
</gene>
<evidence type="ECO:0000256" key="1">
    <source>
        <dbReference type="SAM" id="SignalP"/>
    </source>
</evidence>
<protein>
    <submittedName>
        <fullName evidence="2">Uncharacterized protein</fullName>
    </submittedName>
</protein>
<sequence length="155" mass="17280">MKNAIFALLAMAAISFSCQKTEPFTPQAQVPELSRVPDTIYRATFLPNKWSGTKLECINEKGDCFDEVEVRTIPSDQRDLLAAMLTMEPAQVAEVFANNRLSAFADFARPEFEDILQYLSAQGAVVEKVLAQNTDFYKFSSTEGTLLFVIPVVND</sequence>